<dbReference type="Proteomes" id="UP000177331">
    <property type="component" value="Unassembled WGS sequence"/>
</dbReference>
<proteinExistence type="predicted"/>
<sequence>MSDSTTDIGFLEKELGDMHARGLIKIDGQYWKATNENDRGVNGTRVGAANGTAFLGQAVAMCDQLMKFEIFGGVRLQRMLTPDERLDDDEFMVRDHIWDPRFVGPKEEDPDATDLRVGMIRFFSEMMMDQIGGVVDPHRIVFLQKLASGQLKGESFWFNLRLGTFFKEVETIVNTAYQWRQIAPDDEAQAIEVMKILYAAGMIESRKRAPDASECSNCHIPLALFEAEAHGNGQRLSECPNPDCGASFDPPAPQGAAEACACCHEDIWPGMRQCTNCGAIVDRRYTPGKVVETERVTQTTTVDSVYDPYYDTWGYGYGYYGYTPYGYYDPWNPVADVVAFGVLCAILL</sequence>
<comment type="caution">
    <text evidence="1">The sequence shown here is derived from an EMBL/GenBank/DDBJ whole genome shotgun (WGS) entry which is preliminary data.</text>
</comment>
<evidence type="ECO:0000313" key="1">
    <source>
        <dbReference type="EMBL" id="OGL98217.1"/>
    </source>
</evidence>
<dbReference type="EMBL" id="MGFD01000030">
    <property type="protein sequence ID" value="OGL98217.1"/>
    <property type="molecule type" value="Genomic_DNA"/>
</dbReference>
<evidence type="ECO:0008006" key="3">
    <source>
        <dbReference type="Google" id="ProtNLM"/>
    </source>
</evidence>
<name>A0A1F7W7P1_9BACT</name>
<protein>
    <recommendedName>
        <fullName evidence="3">DZANK-type domain-containing protein</fullName>
    </recommendedName>
</protein>
<reference evidence="1 2" key="1">
    <citation type="journal article" date="2016" name="Nat. Commun.">
        <title>Thousands of microbial genomes shed light on interconnected biogeochemical processes in an aquifer system.</title>
        <authorList>
            <person name="Anantharaman K."/>
            <person name="Brown C.T."/>
            <person name="Hug L.A."/>
            <person name="Sharon I."/>
            <person name="Castelle C.J."/>
            <person name="Probst A.J."/>
            <person name="Thomas B.C."/>
            <person name="Singh A."/>
            <person name="Wilkins M.J."/>
            <person name="Karaoz U."/>
            <person name="Brodie E.L."/>
            <person name="Williams K.H."/>
            <person name="Hubbard S.S."/>
            <person name="Banfield J.F."/>
        </authorList>
    </citation>
    <scope>NUCLEOTIDE SEQUENCE [LARGE SCALE GENOMIC DNA]</scope>
</reference>
<accession>A0A1F7W7P1</accession>
<organism evidence="1 2">
    <name type="scientific">Candidatus Uhrbacteria bacterium RIFOXYB2_FULL_45_11</name>
    <dbReference type="NCBI Taxonomy" id="1802421"/>
    <lineage>
        <taxon>Bacteria</taxon>
        <taxon>Candidatus Uhriibacteriota</taxon>
    </lineage>
</organism>
<gene>
    <name evidence="1" type="ORF">A2318_01225</name>
</gene>
<dbReference type="AlphaFoldDB" id="A0A1F7W7P1"/>
<evidence type="ECO:0000313" key="2">
    <source>
        <dbReference type="Proteomes" id="UP000177331"/>
    </source>
</evidence>